<keyword evidence="3" id="KW-1185">Reference proteome</keyword>
<comment type="caution">
    <text evidence="2">The sequence shown here is derived from an EMBL/GenBank/DDBJ whole genome shotgun (WGS) entry which is preliminary data.</text>
</comment>
<dbReference type="AlphaFoldDB" id="A0AAW1LIL6"/>
<evidence type="ECO:0000313" key="2">
    <source>
        <dbReference type="EMBL" id="KAK9733171.1"/>
    </source>
</evidence>
<accession>A0AAW1LIL6</accession>
<reference evidence="2" key="1">
    <citation type="submission" date="2024-03" db="EMBL/GenBank/DDBJ databases">
        <title>WGS assembly of Saponaria officinalis var. Norfolk2.</title>
        <authorList>
            <person name="Jenkins J."/>
            <person name="Shu S."/>
            <person name="Grimwood J."/>
            <person name="Barry K."/>
            <person name="Goodstein D."/>
            <person name="Schmutz J."/>
            <person name="Leebens-Mack J."/>
            <person name="Osbourn A."/>
        </authorList>
    </citation>
    <scope>NUCLEOTIDE SEQUENCE [LARGE SCALE GENOMIC DNA]</scope>
    <source>
        <strain evidence="2">JIC</strain>
    </source>
</reference>
<dbReference type="Proteomes" id="UP001443914">
    <property type="component" value="Unassembled WGS sequence"/>
</dbReference>
<organism evidence="2 3">
    <name type="scientific">Saponaria officinalis</name>
    <name type="common">Common soapwort</name>
    <name type="synonym">Lychnis saponaria</name>
    <dbReference type="NCBI Taxonomy" id="3572"/>
    <lineage>
        <taxon>Eukaryota</taxon>
        <taxon>Viridiplantae</taxon>
        <taxon>Streptophyta</taxon>
        <taxon>Embryophyta</taxon>
        <taxon>Tracheophyta</taxon>
        <taxon>Spermatophyta</taxon>
        <taxon>Magnoliopsida</taxon>
        <taxon>eudicotyledons</taxon>
        <taxon>Gunneridae</taxon>
        <taxon>Pentapetalae</taxon>
        <taxon>Caryophyllales</taxon>
        <taxon>Caryophyllaceae</taxon>
        <taxon>Caryophylleae</taxon>
        <taxon>Saponaria</taxon>
    </lineage>
</organism>
<evidence type="ECO:0000313" key="3">
    <source>
        <dbReference type="Proteomes" id="UP001443914"/>
    </source>
</evidence>
<protein>
    <submittedName>
        <fullName evidence="2">Uncharacterized protein</fullName>
    </submittedName>
</protein>
<proteinExistence type="predicted"/>
<dbReference type="EMBL" id="JBDFQZ010000004">
    <property type="protein sequence ID" value="KAK9733171.1"/>
    <property type="molecule type" value="Genomic_DNA"/>
</dbReference>
<gene>
    <name evidence="2" type="ORF">RND81_04G048700</name>
</gene>
<feature type="region of interest" description="Disordered" evidence="1">
    <location>
        <begin position="1"/>
        <end position="21"/>
    </location>
</feature>
<evidence type="ECO:0000256" key="1">
    <source>
        <dbReference type="SAM" id="MobiDB-lite"/>
    </source>
</evidence>
<name>A0AAW1LIL6_SAPOF</name>
<sequence>MPRYRLLDSDDSFLDSSQNISSPTALLSTPEIKQNVEAAASVGAGCQALPSDLQKKVHNPLQDSPQIFHSEKALPSDAFNTPENKPINIIIESTHMPSTDEFCQSPLATLPPLENYHQIPKRDRDVAVVYNSPHLKKMWIFCQI</sequence>